<sequence>MKLQKGFTEGVEMPRGKELKIKRFQIKEATKWKERTIGMSAAAPLTSEPWRQRTVRRYEAER</sequence>
<evidence type="ECO:0000313" key="1">
    <source>
        <dbReference type="EMBL" id="KAK6643555.1"/>
    </source>
</evidence>
<dbReference type="EMBL" id="JAWJWE010000002">
    <property type="protein sequence ID" value="KAK6643555.1"/>
    <property type="molecule type" value="Genomic_DNA"/>
</dbReference>
<proteinExistence type="predicted"/>
<dbReference type="Proteomes" id="UP001372834">
    <property type="component" value="Unassembled WGS sequence"/>
</dbReference>
<dbReference type="AlphaFoldDB" id="A0AAN8XMX4"/>
<accession>A0AAN8XMX4</accession>
<organism evidence="1 2">
    <name type="scientific">Polyplax serrata</name>
    <name type="common">Common mouse louse</name>
    <dbReference type="NCBI Taxonomy" id="468196"/>
    <lineage>
        <taxon>Eukaryota</taxon>
        <taxon>Metazoa</taxon>
        <taxon>Ecdysozoa</taxon>
        <taxon>Arthropoda</taxon>
        <taxon>Hexapoda</taxon>
        <taxon>Insecta</taxon>
        <taxon>Pterygota</taxon>
        <taxon>Neoptera</taxon>
        <taxon>Paraneoptera</taxon>
        <taxon>Psocodea</taxon>
        <taxon>Troctomorpha</taxon>
        <taxon>Phthiraptera</taxon>
        <taxon>Anoplura</taxon>
        <taxon>Polyplacidae</taxon>
        <taxon>Polyplax</taxon>
    </lineage>
</organism>
<reference evidence="1 2" key="1">
    <citation type="submission" date="2023-10" db="EMBL/GenBank/DDBJ databases">
        <title>Genomes of two closely related lineages of the louse Polyplax serrata with different host specificities.</title>
        <authorList>
            <person name="Martinu J."/>
            <person name="Tarabai H."/>
            <person name="Stefka J."/>
            <person name="Hypsa V."/>
        </authorList>
    </citation>
    <scope>NUCLEOTIDE SEQUENCE [LARGE SCALE GENOMIC DNA]</scope>
    <source>
        <strain evidence="1">HR10_N</strain>
    </source>
</reference>
<evidence type="ECO:0000313" key="2">
    <source>
        <dbReference type="Proteomes" id="UP001372834"/>
    </source>
</evidence>
<gene>
    <name evidence="1" type="ORF">RUM43_005065</name>
</gene>
<protein>
    <submittedName>
        <fullName evidence="1">Uncharacterized protein</fullName>
    </submittedName>
</protein>
<comment type="caution">
    <text evidence="1">The sequence shown here is derived from an EMBL/GenBank/DDBJ whole genome shotgun (WGS) entry which is preliminary data.</text>
</comment>
<name>A0AAN8XMX4_POLSC</name>